<dbReference type="Proteomes" id="UP000192783">
    <property type="component" value="Unassembled WGS sequence"/>
</dbReference>
<sequence>MKRSDVIALLKRKYEDSVFLESLSDHDIVRKLGFSLPSEIPRGWGKGKLTIYARGYVHGSADTCKAVMKTIMQDEENACETDTNVGSEQKTE</sequence>
<dbReference type="RefSeq" id="WP_170920695.1">
    <property type="nucleotide sequence ID" value="NZ_FWXF01000040.1"/>
</dbReference>
<accession>A0A1W1XXC9</accession>
<evidence type="ECO:0000313" key="1">
    <source>
        <dbReference type="EMBL" id="SMC28593.1"/>
    </source>
</evidence>
<keyword evidence="2" id="KW-1185">Reference proteome</keyword>
<evidence type="ECO:0000313" key="2">
    <source>
        <dbReference type="Proteomes" id="UP000192783"/>
    </source>
</evidence>
<reference evidence="1 2" key="1">
    <citation type="submission" date="2017-04" db="EMBL/GenBank/DDBJ databases">
        <authorList>
            <person name="Afonso C.L."/>
            <person name="Miller P.J."/>
            <person name="Scott M.A."/>
            <person name="Spackman E."/>
            <person name="Goraichik I."/>
            <person name="Dimitrov K.M."/>
            <person name="Suarez D.L."/>
            <person name="Swayne D.E."/>
        </authorList>
    </citation>
    <scope>NUCLEOTIDE SEQUENCE [LARGE SCALE GENOMIC DNA]</scope>
    <source>
        <strain evidence="1 2">DSM 13146</strain>
    </source>
</reference>
<dbReference type="STRING" id="1121390.SAMN02746041_03286"/>
<protein>
    <submittedName>
        <fullName evidence="1">Uncharacterized protein</fullName>
    </submittedName>
</protein>
<organism evidence="1 2">
    <name type="scientific">Desulfacinum hydrothermale DSM 13146</name>
    <dbReference type="NCBI Taxonomy" id="1121390"/>
    <lineage>
        <taxon>Bacteria</taxon>
        <taxon>Pseudomonadati</taxon>
        <taxon>Thermodesulfobacteriota</taxon>
        <taxon>Syntrophobacteria</taxon>
        <taxon>Syntrophobacterales</taxon>
        <taxon>Syntrophobacteraceae</taxon>
        <taxon>Desulfacinum</taxon>
    </lineage>
</organism>
<name>A0A1W1XXC9_9BACT</name>
<dbReference type="EMBL" id="FWXF01000040">
    <property type="protein sequence ID" value="SMC28593.1"/>
    <property type="molecule type" value="Genomic_DNA"/>
</dbReference>
<dbReference type="AlphaFoldDB" id="A0A1W1XXC9"/>
<proteinExistence type="predicted"/>
<gene>
    <name evidence="1" type="ORF">SAMN02746041_03286</name>
</gene>